<evidence type="ECO:0000313" key="3">
    <source>
        <dbReference type="Proteomes" id="UP000238350"/>
    </source>
</evidence>
<feature type="domain" description="ELMO" evidence="1">
    <location>
        <begin position="101"/>
        <end position="276"/>
    </location>
</feature>
<sequence>MVQKAAVSAWTALAVVLGYFGSNPHHLARWSIELRSRKWLLTAALLKHSYMWVAIVHRALHMRGPSHRYDKVASIVWNEDLSQALDYLASKSHEPVHWDESTSSRLATVYSGLFEPEKHLDPSKLGNAGCDWVKLGFQGKDPTTDFRGTGALGLDQFEAFCTHPHAKQIFIESGSAPGSTAVAFDTPWYPVALVSIRLTHFLVRKMMDDPVCMALIWESASCTHTTFPQELATMHTRLMLDFHEAWQNAVERKEITNYHQNEAFIKSFEQKTDKIIKGPDTPVWK</sequence>
<evidence type="ECO:0000259" key="1">
    <source>
        <dbReference type="PROSITE" id="PS51335"/>
    </source>
</evidence>
<dbReference type="PANTHER" id="PTHR12771">
    <property type="entry name" value="ENGULFMENT AND CELL MOTILITY"/>
    <property type="match status" value="1"/>
</dbReference>
<dbReference type="PANTHER" id="PTHR12771:SF51">
    <property type="entry name" value="LD01482P"/>
    <property type="match status" value="1"/>
</dbReference>
<dbReference type="GeneID" id="36517003"/>
<dbReference type="PROSITE" id="PS51335">
    <property type="entry name" value="ELMO"/>
    <property type="match status" value="1"/>
</dbReference>
<dbReference type="EMBL" id="NDIQ01000022">
    <property type="protein sequence ID" value="PRT55635.1"/>
    <property type="molecule type" value="Genomic_DNA"/>
</dbReference>
<dbReference type="Pfam" id="PF04727">
    <property type="entry name" value="ELMO_CED12"/>
    <property type="match status" value="1"/>
</dbReference>
<dbReference type="AlphaFoldDB" id="A0A2T0FKY1"/>
<evidence type="ECO:0000313" key="2">
    <source>
        <dbReference type="EMBL" id="PRT55635.1"/>
    </source>
</evidence>
<organism evidence="2 3">
    <name type="scientific">Wickerhamiella sorbophila</name>
    <dbReference type="NCBI Taxonomy" id="45607"/>
    <lineage>
        <taxon>Eukaryota</taxon>
        <taxon>Fungi</taxon>
        <taxon>Dikarya</taxon>
        <taxon>Ascomycota</taxon>
        <taxon>Saccharomycotina</taxon>
        <taxon>Dipodascomycetes</taxon>
        <taxon>Dipodascales</taxon>
        <taxon>Trichomonascaceae</taxon>
        <taxon>Wickerhamiella</taxon>
    </lineage>
</organism>
<dbReference type="InterPro" id="IPR006816">
    <property type="entry name" value="ELMO_dom"/>
</dbReference>
<dbReference type="RefSeq" id="XP_024665580.1">
    <property type="nucleotide sequence ID" value="XM_024809812.1"/>
</dbReference>
<keyword evidence="3" id="KW-1185">Reference proteome</keyword>
<gene>
    <name evidence="2" type="ORF">B9G98_03255</name>
</gene>
<accession>A0A2T0FKY1</accession>
<name>A0A2T0FKY1_9ASCO</name>
<dbReference type="OrthoDB" id="67155at2759"/>
<proteinExistence type="predicted"/>
<dbReference type="InterPro" id="IPR050868">
    <property type="entry name" value="ELMO_domain-containing"/>
</dbReference>
<reference evidence="2 3" key="1">
    <citation type="submission" date="2017-04" db="EMBL/GenBank/DDBJ databases">
        <title>Genome sequencing of [Candida] sorbophila.</title>
        <authorList>
            <person name="Ahn J.O."/>
        </authorList>
    </citation>
    <scope>NUCLEOTIDE SEQUENCE [LARGE SCALE GENOMIC DNA]</scope>
    <source>
        <strain evidence="2 3">DS02</strain>
    </source>
</reference>
<dbReference type="Proteomes" id="UP000238350">
    <property type="component" value="Unassembled WGS sequence"/>
</dbReference>
<protein>
    <submittedName>
        <fullName evidence="2">ELMO domain-containing protein B</fullName>
    </submittedName>
</protein>
<comment type="caution">
    <text evidence="2">The sequence shown here is derived from an EMBL/GenBank/DDBJ whole genome shotgun (WGS) entry which is preliminary data.</text>
</comment>